<gene>
    <name evidence="3" type="ORF">E8M01_11295</name>
</gene>
<keyword evidence="2" id="KW-0472">Membrane</keyword>
<dbReference type="OrthoDB" id="9814445at2"/>
<accession>A0A4D7B4Y7</accession>
<feature type="transmembrane region" description="Helical" evidence="2">
    <location>
        <begin position="14"/>
        <end position="34"/>
    </location>
</feature>
<dbReference type="Pfam" id="PF02325">
    <property type="entry name" value="CCB3_YggT"/>
    <property type="match status" value="1"/>
</dbReference>
<dbReference type="GO" id="GO:0016020">
    <property type="term" value="C:membrane"/>
    <property type="evidence" value="ECO:0007669"/>
    <property type="project" value="InterPro"/>
</dbReference>
<proteinExistence type="inferred from homology"/>
<keyword evidence="4" id="KW-1185">Reference proteome</keyword>
<keyword evidence="2" id="KW-1133">Transmembrane helix</keyword>
<dbReference type="PANTHER" id="PTHR33219:SF14">
    <property type="entry name" value="PROTEIN COFACTOR ASSEMBLY OF COMPLEX C SUBUNIT B CCB3, CHLOROPLASTIC-RELATED"/>
    <property type="match status" value="1"/>
</dbReference>
<protein>
    <submittedName>
        <fullName evidence="3">YggT family protein</fullName>
    </submittedName>
</protein>
<dbReference type="KEGG" id="pstg:E8M01_11295"/>
<sequence>MKALIDVIDIALNIYKWVIIVSAVLSWLIAFNVVNYRNQIVAQIDQTLRALTEPVLAPIRARMPNTGAVDLSPVVLLLGIILIQLVLAYYVRPYVF</sequence>
<keyword evidence="2" id="KW-0812">Transmembrane</keyword>
<reference evidence="3 4" key="1">
    <citation type="submission" date="2019-04" db="EMBL/GenBank/DDBJ databases">
        <title>Phreatobacter aquaticus sp. nov.</title>
        <authorList>
            <person name="Choi A."/>
        </authorList>
    </citation>
    <scope>NUCLEOTIDE SEQUENCE [LARGE SCALE GENOMIC DNA]</scope>
    <source>
        <strain evidence="3 4">KCTC 52518</strain>
    </source>
</reference>
<dbReference type="PANTHER" id="PTHR33219">
    <property type="entry name" value="YLMG HOMOLOG PROTEIN 2, CHLOROPLASTIC"/>
    <property type="match status" value="1"/>
</dbReference>
<dbReference type="RefSeq" id="WP_136960207.1">
    <property type="nucleotide sequence ID" value="NZ_CP039690.1"/>
</dbReference>
<evidence type="ECO:0000256" key="2">
    <source>
        <dbReference type="SAM" id="Phobius"/>
    </source>
</evidence>
<name>A0A4D7B4Y7_9HYPH</name>
<comment type="similarity">
    <text evidence="1">Belongs to the YggT family.</text>
</comment>
<feature type="transmembrane region" description="Helical" evidence="2">
    <location>
        <begin position="68"/>
        <end position="91"/>
    </location>
</feature>
<dbReference type="Proteomes" id="UP000298781">
    <property type="component" value="Chromosome"/>
</dbReference>
<evidence type="ECO:0000256" key="1">
    <source>
        <dbReference type="ARBA" id="ARBA00010894"/>
    </source>
</evidence>
<evidence type="ECO:0000313" key="3">
    <source>
        <dbReference type="EMBL" id="QCI64756.1"/>
    </source>
</evidence>
<dbReference type="InterPro" id="IPR003425">
    <property type="entry name" value="CCB3/YggT"/>
</dbReference>
<dbReference type="EMBL" id="CP039690">
    <property type="protein sequence ID" value="QCI64756.1"/>
    <property type="molecule type" value="Genomic_DNA"/>
</dbReference>
<dbReference type="AlphaFoldDB" id="A0A4D7B4Y7"/>
<organism evidence="3 4">
    <name type="scientific">Phreatobacter stygius</name>
    <dbReference type="NCBI Taxonomy" id="1940610"/>
    <lineage>
        <taxon>Bacteria</taxon>
        <taxon>Pseudomonadati</taxon>
        <taxon>Pseudomonadota</taxon>
        <taxon>Alphaproteobacteria</taxon>
        <taxon>Hyphomicrobiales</taxon>
        <taxon>Phreatobacteraceae</taxon>
        <taxon>Phreatobacter</taxon>
    </lineage>
</organism>
<evidence type="ECO:0000313" key="4">
    <source>
        <dbReference type="Proteomes" id="UP000298781"/>
    </source>
</evidence>